<accession>A0A8J7MBC0</accession>
<dbReference type="GO" id="GO:0016747">
    <property type="term" value="F:acyltransferase activity, transferring groups other than amino-acyl groups"/>
    <property type="evidence" value="ECO:0007669"/>
    <property type="project" value="InterPro"/>
</dbReference>
<feature type="domain" description="N-acetyltransferase" evidence="3">
    <location>
        <begin position="453"/>
        <end position="610"/>
    </location>
</feature>
<dbReference type="Gene3D" id="3.30.750.70">
    <property type="entry name" value="4-hydroxybutyrate coenzyme like domains"/>
    <property type="match status" value="1"/>
</dbReference>
<dbReference type="InterPro" id="IPR000182">
    <property type="entry name" value="GNAT_dom"/>
</dbReference>
<dbReference type="InterPro" id="IPR016181">
    <property type="entry name" value="Acyl_CoA_acyltransferase"/>
</dbReference>
<dbReference type="InterPro" id="IPR037171">
    <property type="entry name" value="NagB/RpiA_transferase-like"/>
</dbReference>
<dbReference type="GO" id="GO:0008775">
    <property type="term" value="F:acetate CoA-transferase activity"/>
    <property type="evidence" value="ECO:0007669"/>
    <property type="project" value="InterPro"/>
</dbReference>
<reference evidence="4" key="1">
    <citation type="submission" date="2021-01" db="EMBL/GenBank/DDBJ databases">
        <title>Modified the classification status of verrucomicrobia.</title>
        <authorList>
            <person name="Feng X."/>
        </authorList>
    </citation>
    <scope>NUCLEOTIDE SEQUENCE</scope>
    <source>
        <strain evidence="4">_KCTC 22039</strain>
    </source>
</reference>
<dbReference type="PANTHER" id="PTHR21432">
    <property type="entry name" value="ACETYL-COA HYDROLASE-RELATED"/>
    <property type="match status" value="1"/>
</dbReference>
<dbReference type="InterPro" id="IPR038460">
    <property type="entry name" value="AcetylCoA_hyd_C_sf"/>
</dbReference>
<dbReference type="Gene3D" id="3.40.630.30">
    <property type="match status" value="1"/>
</dbReference>
<dbReference type="EMBL" id="JAENIM010000021">
    <property type="protein sequence ID" value="MBK1790292.1"/>
    <property type="molecule type" value="Genomic_DNA"/>
</dbReference>
<sequence>MKCLQPEMWKDIVLPGNRVFFGSGAAVPHALIDSMLTQAQFYKDVVISHTYTLGQIPWVDVKYAGAMRAHTFFLTAEMGAALRAGRADYTPCPFSDIPRLFSERLVPIDVALIQCSPPDADGYVSLGVSVDVVKAAVKSARRVVAQINPKMPVTGGDSKISIERIDYYLEAEADLPELFFPLECDAQAKAAEYAAHLVDDGATIQAGLSAGSQAVLGELRNHKHLGIYTGIFTDGMMDLVKCGAVDNSMKGIHDGVCVTNQVIGSRKLYEFANKNDLLEMRTSDWLGDPWRIAQNERMVAIYEAHEVDLTGQAIRDSRGHEFVGGIGSQQDFIRGAAHSSHGRPIIVLTSTADSGKRSRIVAGLEPGSGVVTGRGDIHYVVTEFGIARMRGRSIRERVLSMVEIAHPDFRESLMEQAHSWGWIPKIFNVSPTSPGEISKGLQVRRVIVNGKNYQLRPLLPSDTRALQEFFYSHDEETVRLRYGHAKERMSSEAAYRMVAVDQNVDLALALFEEYDHRLEIRAVARFYRDSNGETAEVAFVVHEDLRRVGLARYLLREMAVIAQKRGIKRFWASVLKRNKPMGDLFVRAGANKESEFGEDSDDYWLDVDDLVAHREKSD</sequence>
<dbReference type="RefSeq" id="WP_200310328.1">
    <property type="nucleotide sequence ID" value="NZ_JAENIM010000021.1"/>
</dbReference>
<dbReference type="InterPro" id="IPR046433">
    <property type="entry name" value="ActCoA_hydro"/>
</dbReference>
<proteinExistence type="inferred from homology"/>
<evidence type="ECO:0000256" key="1">
    <source>
        <dbReference type="ARBA" id="ARBA00009632"/>
    </source>
</evidence>
<dbReference type="Pfam" id="PF02550">
    <property type="entry name" value="AcetylCoA_hydro"/>
    <property type="match status" value="1"/>
</dbReference>
<dbReference type="Pfam" id="PF00583">
    <property type="entry name" value="Acetyltransf_1"/>
    <property type="match status" value="1"/>
</dbReference>
<dbReference type="Pfam" id="PF13336">
    <property type="entry name" value="AcetylCoA_hyd_C"/>
    <property type="match status" value="1"/>
</dbReference>
<keyword evidence="2" id="KW-0808">Transferase</keyword>
<dbReference type="Gene3D" id="3.40.1080.10">
    <property type="entry name" value="Glutaconate Coenzyme A-transferase"/>
    <property type="match status" value="1"/>
</dbReference>
<comment type="caution">
    <text evidence="4">The sequence shown here is derived from an EMBL/GenBank/DDBJ whole genome shotgun (WGS) entry which is preliminary data.</text>
</comment>
<dbReference type="Gene3D" id="3.40.1080.20">
    <property type="entry name" value="Acetyl-CoA hydrolase/transferase C-terminal domain"/>
    <property type="match status" value="1"/>
</dbReference>
<comment type="similarity">
    <text evidence="1">Belongs to the acetyl-CoA hydrolase/transferase family.</text>
</comment>
<evidence type="ECO:0000313" key="5">
    <source>
        <dbReference type="Proteomes" id="UP000624703"/>
    </source>
</evidence>
<evidence type="ECO:0000256" key="2">
    <source>
        <dbReference type="ARBA" id="ARBA00022679"/>
    </source>
</evidence>
<dbReference type="PROSITE" id="PS51186">
    <property type="entry name" value="GNAT"/>
    <property type="match status" value="1"/>
</dbReference>
<name>A0A8J7MBC0_9BACT</name>
<dbReference type="CDD" id="cd04301">
    <property type="entry name" value="NAT_SF"/>
    <property type="match status" value="1"/>
</dbReference>
<dbReference type="SUPFAM" id="SSF55729">
    <property type="entry name" value="Acyl-CoA N-acyltransferases (Nat)"/>
    <property type="match status" value="1"/>
</dbReference>
<protein>
    <submittedName>
        <fullName evidence="4">GNAT family N-acetyltransferase</fullName>
    </submittedName>
</protein>
<gene>
    <name evidence="4" type="ORF">JIN82_03870</name>
</gene>
<dbReference type="Proteomes" id="UP000624703">
    <property type="component" value="Unassembled WGS sequence"/>
</dbReference>
<evidence type="ECO:0000259" key="3">
    <source>
        <dbReference type="PROSITE" id="PS51186"/>
    </source>
</evidence>
<keyword evidence="5" id="KW-1185">Reference proteome</keyword>
<dbReference type="InterPro" id="IPR026888">
    <property type="entry name" value="AcetylCoA_hyd_C"/>
</dbReference>
<dbReference type="GO" id="GO:0006083">
    <property type="term" value="P:acetate metabolic process"/>
    <property type="evidence" value="ECO:0007669"/>
    <property type="project" value="InterPro"/>
</dbReference>
<dbReference type="PANTHER" id="PTHR21432:SF20">
    <property type="entry name" value="ACETYL-COA HYDROLASE"/>
    <property type="match status" value="1"/>
</dbReference>
<dbReference type="AlphaFoldDB" id="A0A8J7MBC0"/>
<dbReference type="InterPro" id="IPR003702">
    <property type="entry name" value="ActCoA_hydro_N"/>
</dbReference>
<dbReference type="SUPFAM" id="SSF100950">
    <property type="entry name" value="NagB/RpiA/CoA transferase-like"/>
    <property type="match status" value="2"/>
</dbReference>
<organism evidence="4 5">
    <name type="scientific">Persicirhabdus sediminis</name>
    <dbReference type="NCBI Taxonomy" id="454144"/>
    <lineage>
        <taxon>Bacteria</taxon>
        <taxon>Pseudomonadati</taxon>
        <taxon>Verrucomicrobiota</taxon>
        <taxon>Verrucomicrobiia</taxon>
        <taxon>Verrucomicrobiales</taxon>
        <taxon>Verrucomicrobiaceae</taxon>
        <taxon>Persicirhabdus</taxon>
    </lineage>
</organism>
<evidence type="ECO:0000313" key="4">
    <source>
        <dbReference type="EMBL" id="MBK1790292.1"/>
    </source>
</evidence>